<accession>A0A383ASC8</accession>
<protein>
    <submittedName>
        <fullName evidence="1">Uncharacterized protein</fullName>
    </submittedName>
</protein>
<feature type="non-terminal residue" evidence="1">
    <location>
        <position position="22"/>
    </location>
</feature>
<proteinExistence type="predicted"/>
<gene>
    <name evidence="1" type="ORF">METZ01_LOCUS463345</name>
</gene>
<name>A0A383ASC8_9ZZZZ</name>
<dbReference type="AlphaFoldDB" id="A0A383ASC8"/>
<reference evidence="1" key="1">
    <citation type="submission" date="2018-05" db="EMBL/GenBank/DDBJ databases">
        <authorList>
            <person name="Lanie J.A."/>
            <person name="Ng W.-L."/>
            <person name="Kazmierczak K.M."/>
            <person name="Andrzejewski T.M."/>
            <person name="Davidsen T.M."/>
            <person name="Wayne K.J."/>
            <person name="Tettelin H."/>
            <person name="Glass J.I."/>
            <person name="Rusch D."/>
            <person name="Podicherti R."/>
            <person name="Tsui H.-C.T."/>
            <person name="Winkler M.E."/>
        </authorList>
    </citation>
    <scope>NUCLEOTIDE SEQUENCE</scope>
</reference>
<dbReference type="EMBL" id="UINC01194418">
    <property type="protein sequence ID" value="SVE10491.1"/>
    <property type="molecule type" value="Genomic_DNA"/>
</dbReference>
<evidence type="ECO:0000313" key="1">
    <source>
        <dbReference type="EMBL" id="SVE10491.1"/>
    </source>
</evidence>
<organism evidence="1">
    <name type="scientific">marine metagenome</name>
    <dbReference type="NCBI Taxonomy" id="408172"/>
    <lineage>
        <taxon>unclassified sequences</taxon>
        <taxon>metagenomes</taxon>
        <taxon>ecological metagenomes</taxon>
    </lineage>
</organism>
<sequence length="22" mass="2616">MSDAKMAAEQYRLILELEMPFE</sequence>